<evidence type="ECO:0000256" key="1">
    <source>
        <dbReference type="ARBA" id="ARBA00005641"/>
    </source>
</evidence>
<dbReference type="GO" id="GO:0009986">
    <property type="term" value="C:cell surface"/>
    <property type="evidence" value="ECO:0007669"/>
    <property type="project" value="TreeGrafter"/>
</dbReference>
<name>A0A7R9MD11_9ACAR</name>
<feature type="non-terminal residue" evidence="8">
    <location>
        <position position="1"/>
    </location>
</feature>
<evidence type="ECO:0000256" key="4">
    <source>
        <dbReference type="ARBA" id="ARBA00023295"/>
    </source>
</evidence>
<dbReference type="InterPro" id="IPR017853">
    <property type="entry name" value="GH"/>
</dbReference>
<evidence type="ECO:0000256" key="5">
    <source>
        <dbReference type="ARBA" id="ARBA00023326"/>
    </source>
</evidence>
<keyword evidence="2 6" id="KW-0378">Hydrolase</keyword>
<keyword evidence="3" id="KW-0119">Carbohydrate metabolism</keyword>
<organism evidence="8">
    <name type="scientific">Oppiella nova</name>
    <dbReference type="NCBI Taxonomy" id="334625"/>
    <lineage>
        <taxon>Eukaryota</taxon>
        <taxon>Metazoa</taxon>
        <taxon>Ecdysozoa</taxon>
        <taxon>Arthropoda</taxon>
        <taxon>Chelicerata</taxon>
        <taxon>Arachnida</taxon>
        <taxon>Acari</taxon>
        <taxon>Acariformes</taxon>
        <taxon>Sarcoptiformes</taxon>
        <taxon>Oribatida</taxon>
        <taxon>Brachypylina</taxon>
        <taxon>Oppioidea</taxon>
        <taxon>Oppiidae</taxon>
        <taxon>Oppiella</taxon>
    </lineage>
</organism>
<keyword evidence="5" id="KW-0624">Polysaccharide degradation</keyword>
<dbReference type="GO" id="GO:0005576">
    <property type="term" value="C:extracellular region"/>
    <property type="evidence" value="ECO:0007669"/>
    <property type="project" value="TreeGrafter"/>
</dbReference>
<dbReference type="SUPFAM" id="SSF51445">
    <property type="entry name" value="(Trans)glycosidases"/>
    <property type="match status" value="1"/>
</dbReference>
<accession>A0A7R9MD11</accession>
<evidence type="ECO:0000313" key="8">
    <source>
        <dbReference type="EMBL" id="CAD7657857.1"/>
    </source>
</evidence>
<proteinExistence type="inferred from homology"/>
<comment type="similarity">
    <text evidence="1 6">Belongs to the glycosyl hydrolase 5 (cellulase A) family.</text>
</comment>
<keyword evidence="9" id="KW-1185">Reference proteome</keyword>
<dbReference type="AlphaFoldDB" id="A0A7R9MD11"/>
<dbReference type="GO" id="GO:0009251">
    <property type="term" value="P:glucan catabolic process"/>
    <property type="evidence" value="ECO:0007669"/>
    <property type="project" value="TreeGrafter"/>
</dbReference>
<dbReference type="PANTHER" id="PTHR31297">
    <property type="entry name" value="GLUCAN ENDO-1,6-BETA-GLUCOSIDASE B"/>
    <property type="match status" value="1"/>
</dbReference>
<evidence type="ECO:0000256" key="3">
    <source>
        <dbReference type="ARBA" id="ARBA00023277"/>
    </source>
</evidence>
<reference evidence="8" key="1">
    <citation type="submission" date="2020-11" db="EMBL/GenBank/DDBJ databases">
        <authorList>
            <person name="Tran Van P."/>
        </authorList>
    </citation>
    <scope>NUCLEOTIDE SEQUENCE</scope>
</reference>
<dbReference type="InterPro" id="IPR018087">
    <property type="entry name" value="Glyco_hydro_5_CS"/>
</dbReference>
<dbReference type="Pfam" id="PF00150">
    <property type="entry name" value="Cellulase"/>
    <property type="match status" value="1"/>
</dbReference>
<keyword evidence="4 6" id="KW-0326">Glycosidase</keyword>
<dbReference type="PROSITE" id="PS00659">
    <property type="entry name" value="GLYCOSYL_HYDROL_F5"/>
    <property type="match status" value="1"/>
</dbReference>
<gene>
    <name evidence="8" type="ORF">ONB1V03_LOCUS14482</name>
</gene>
<dbReference type="EMBL" id="OC928628">
    <property type="protein sequence ID" value="CAD7657857.1"/>
    <property type="molecule type" value="Genomic_DNA"/>
</dbReference>
<feature type="non-terminal residue" evidence="8">
    <location>
        <position position="432"/>
    </location>
</feature>
<evidence type="ECO:0000256" key="2">
    <source>
        <dbReference type="ARBA" id="ARBA00022801"/>
    </source>
</evidence>
<dbReference type="Gene3D" id="3.20.20.80">
    <property type="entry name" value="Glycosidases"/>
    <property type="match status" value="1"/>
</dbReference>
<dbReference type="EMBL" id="CAJPVJ010013803">
    <property type="protein sequence ID" value="CAG2175043.1"/>
    <property type="molecule type" value="Genomic_DNA"/>
</dbReference>
<dbReference type="GO" id="GO:0008422">
    <property type="term" value="F:beta-glucosidase activity"/>
    <property type="evidence" value="ECO:0007669"/>
    <property type="project" value="TreeGrafter"/>
</dbReference>
<dbReference type="PANTHER" id="PTHR31297:SF41">
    <property type="entry name" value="ENDOGLUCANASE, PUTATIVE (AFU_ORTHOLOGUE AFUA_5G01830)-RELATED"/>
    <property type="match status" value="1"/>
</dbReference>
<evidence type="ECO:0000259" key="7">
    <source>
        <dbReference type="Pfam" id="PF00150"/>
    </source>
</evidence>
<dbReference type="InterPro" id="IPR050386">
    <property type="entry name" value="Glycosyl_hydrolase_5"/>
</dbReference>
<evidence type="ECO:0000313" key="9">
    <source>
        <dbReference type="Proteomes" id="UP000728032"/>
    </source>
</evidence>
<feature type="domain" description="Glycoside hydrolase family 5" evidence="7">
    <location>
        <begin position="129"/>
        <end position="394"/>
    </location>
</feature>
<sequence>KALQECASIPVPDPCFALVDDYWMSYVLNHKFNRKLRKLSTNASELRDAIVSRTQDSDEIGLALYTRPEVKQNKIKLYIHHMLQGWPVWDSDQENDIKLDEKREQLLAKSKREFWDKLFVGFNISSEISEESVRDLVEMGVKCVRIGAVGLGDKVDYELKGFVANRDLQMRQLKTTISLLKSNGIRVVLTLYRQLSSPEIWEFIAKNLYSEENVVGYDLINEPFTPLEEQYEFVDNDPGLTELMSRYIEMIESIRLVDKITPIIIESSYWATVDAIPKLSIENLLTIDTNLLVSFHFYEPMLLTQRQRNKNRFAYPSQVPDYENSKYPQMIEINDNYIANKFLTAIQWSQKFKIKLLLGEFGISRDVLGADLYLHCIMNLCKTHAISAFIYSFRDEDWDSMDYELGDNILSGRVKQNLNENILMQTILKGIS</sequence>
<dbReference type="InterPro" id="IPR001547">
    <property type="entry name" value="Glyco_hydro_5"/>
</dbReference>
<evidence type="ECO:0000256" key="6">
    <source>
        <dbReference type="RuleBase" id="RU361153"/>
    </source>
</evidence>
<dbReference type="OrthoDB" id="408512at2759"/>
<dbReference type="Proteomes" id="UP000728032">
    <property type="component" value="Unassembled WGS sequence"/>
</dbReference>
<protein>
    <recommendedName>
        <fullName evidence="7">Glycoside hydrolase family 5 domain-containing protein</fullName>
    </recommendedName>
</protein>